<sequence>MISWKTPAEVEIIAEGGRRLALIMKELGKATKPGIATKELDRLAESLVFKFGGQCSFKGYGRGNEKPFPSCLCVSLNEEVVHGVPSQRKIKAGDLLSLDLGIFYQGFHTDMAKTWPVGEVSDLAKNLISATEKVLWLAIEAIKPGRRFGDLGFIIQHYAESQGFNVVRELCGHGIGRELHEEPEVLNYGQKGTGPELVEGMVFCLEPMLTIGNWRVKKGNNFSYKTIDKSLSAHFEHTVAVTKNGARVLTVL</sequence>
<dbReference type="GO" id="GO:0046872">
    <property type="term" value="F:metal ion binding"/>
    <property type="evidence" value="ECO:0007669"/>
    <property type="project" value="UniProtKB-UniRule"/>
</dbReference>
<dbReference type="InterPro" id="IPR000994">
    <property type="entry name" value="Pept_M24"/>
</dbReference>
<evidence type="ECO:0000259" key="8">
    <source>
        <dbReference type="Pfam" id="PF00557"/>
    </source>
</evidence>
<accession>A0A2M6T076</accession>
<dbReference type="Gene3D" id="3.90.230.10">
    <property type="entry name" value="Creatinase/methionine aminopeptidase superfamily"/>
    <property type="match status" value="1"/>
</dbReference>
<dbReference type="GO" id="GO:0004239">
    <property type="term" value="F:initiator methionyl aminopeptidase activity"/>
    <property type="evidence" value="ECO:0007669"/>
    <property type="project" value="UniProtKB-UniRule"/>
</dbReference>
<evidence type="ECO:0000256" key="3">
    <source>
        <dbReference type="ARBA" id="ARBA00022670"/>
    </source>
</evidence>
<evidence type="ECO:0000256" key="6">
    <source>
        <dbReference type="HAMAP-Rule" id="MF_01974"/>
    </source>
</evidence>
<feature type="binding site" evidence="6">
    <location>
        <position position="110"/>
    </location>
    <ligand>
        <name>a divalent metal cation</name>
        <dbReference type="ChEBI" id="CHEBI:60240"/>
        <label>2</label>
        <note>catalytic</note>
    </ligand>
</feature>
<dbReference type="CDD" id="cd01086">
    <property type="entry name" value="MetAP1"/>
    <property type="match status" value="1"/>
</dbReference>
<dbReference type="HAMAP" id="MF_01974">
    <property type="entry name" value="MetAP_1"/>
    <property type="match status" value="1"/>
</dbReference>
<feature type="binding site" evidence="6">
    <location>
        <position position="236"/>
    </location>
    <ligand>
        <name>a divalent metal cation</name>
        <dbReference type="ChEBI" id="CHEBI:60240"/>
        <label>2</label>
        <note>catalytic</note>
    </ligand>
</feature>
<proteinExistence type="inferred from homology"/>
<feature type="binding site" evidence="6">
    <location>
        <position position="110"/>
    </location>
    <ligand>
        <name>a divalent metal cation</name>
        <dbReference type="ChEBI" id="CHEBI:60240"/>
        <label>1</label>
    </ligand>
</feature>
<feature type="binding site" evidence="6">
    <location>
        <position position="99"/>
    </location>
    <ligand>
        <name>a divalent metal cation</name>
        <dbReference type="ChEBI" id="CHEBI:60240"/>
        <label>1</label>
    </ligand>
</feature>
<feature type="binding site" evidence="6">
    <location>
        <position position="206"/>
    </location>
    <ligand>
        <name>a divalent metal cation</name>
        <dbReference type="ChEBI" id="CHEBI:60240"/>
        <label>2</label>
        <note>catalytic</note>
    </ligand>
</feature>
<dbReference type="EMBL" id="PEYE01000036">
    <property type="protein sequence ID" value="PIS38712.1"/>
    <property type="molecule type" value="Genomic_DNA"/>
</dbReference>
<feature type="binding site" evidence="6">
    <location>
        <position position="236"/>
    </location>
    <ligand>
        <name>a divalent metal cation</name>
        <dbReference type="ChEBI" id="CHEBI:60240"/>
        <label>1</label>
    </ligand>
</feature>
<name>A0A2M6T076_9BACT</name>
<dbReference type="GO" id="GO:0070006">
    <property type="term" value="F:metalloaminopeptidase activity"/>
    <property type="evidence" value="ECO:0007669"/>
    <property type="project" value="UniProtKB-UniRule"/>
</dbReference>
<evidence type="ECO:0000313" key="9">
    <source>
        <dbReference type="EMBL" id="PIS38712.1"/>
    </source>
</evidence>
<feature type="binding site" evidence="6">
    <location>
        <position position="180"/>
    </location>
    <ligand>
        <name>substrate</name>
    </ligand>
</feature>
<dbReference type="AlphaFoldDB" id="A0A2M6T076"/>
<dbReference type="PRINTS" id="PR00599">
    <property type="entry name" value="MAPEPTIDASE"/>
</dbReference>
<evidence type="ECO:0000256" key="4">
    <source>
        <dbReference type="ARBA" id="ARBA00022723"/>
    </source>
</evidence>
<dbReference type="GO" id="GO:0006508">
    <property type="term" value="P:proteolysis"/>
    <property type="evidence" value="ECO:0007669"/>
    <property type="project" value="UniProtKB-KW"/>
</dbReference>
<keyword evidence="2 6" id="KW-0031">Aminopeptidase</keyword>
<evidence type="ECO:0000256" key="7">
    <source>
        <dbReference type="RuleBase" id="RU003653"/>
    </source>
</evidence>
<keyword evidence="5 6" id="KW-0378">Hydrolase</keyword>
<comment type="caution">
    <text evidence="9">The sequence shown here is derived from an EMBL/GenBank/DDBJ whole genome shotgun (WGS) entry which is preliminary data.</text>
</comment>
<dbReference type="EC" id="3.4.11.18" evidence="6 7"/>
<comment type="catalytic activity">
    <reaction evidence="6 7">
        <text>Release of N-terminal amino acids, preferentially methionine, from peptides and arylamides.</text>
        <dbReference type="EC" id="3.4.11.18"/>
    </reaction>
</comment>
<dbReference type="SUPFAM" id="SSF55920">
    <property type="entry name" value="Creatinase/aminopeptidase"/>
    <property type="match status" value="1"/>
</dbReference>
<organism evidence="9 10">
    <name type="scientific">Candidatus Nealsonbacteria bacterium CG08_land_8_20_14_0_20_43_11</name>
    <dbReference type="NCBI Taxonomy" id="1974706"/>
    <lineage>
        <taxon>Bacteria</taxon>
        <taxon>Candidatus Nealsoniibacteriota</taxon>
    </lineage>
</organism>
<dbReference type="InterPro" id="IPR036005">
    <property type="entry name" value="Creatinase/aminopeptidase-like"/>
</dbReference>
<comment type="function">
    <text evidence="1 6">Removes the N-terminal methionine from nascent proteins. The N-terminal methionine is often cleaved when the second residue in the primary sequence is small and uncharged (Met-Ala-, Cys, Gly, Pro, Ser, Thr, or Val). Requires deformylation of the N(alpha)-formylated initiator methionine before it can be hydrolyzed.</text>
</comment>
<protein>
    <recommendedName>
        <fullName evidence="6 7">Methionine aminopeptidase</fullName>
        <shortName evidence="6">MAP</shortName>
        <shortName evidence="6">MetAP</shortName>
        <ecNumber evidence="6 7">3.4.11.18</ecNumber>
    </recommendedName>
    <alternativeName>
        <fullName evidence="6">Peptidase M</fullName>
    </alternativeName>
</protein>
<comment type="cofactor">
    <cofactor evidence="6">
        <name>Co(2+)</name>
        <dbReference type="ChEBI" id="CHEBI:48828"/>
    </cofactor>
    <cofactor evidence="6">
        <name>Zn(2+)</name>
        <dbReference type="ChEBI" id="CHEBI:29105"/>
    </cofactor>
    <cofactor evidence="6">
        <name>Mn(2+)</name>
        <dbReference type="ChEBI" id="CHEBI:29035"/>
    </cofactor>
    <cofactor evidence="6">
        <name>Fe(2+)</name>
        <dbReference type="ChEBI" id="CHEBI:29033"/>
    </cofactor>
    <text evidence="6">Binds 2 divalent metal cations per subunit. Has a high-affinity and a low affinity metal-binding site. The true nature of the physiological cofactor is under debate. The enzyme is active with cobalt, zinc, manganese or divalent iron ions. Most likely, methionine aminopeptidases function as mononuclear Fe(2+)-metalloproteases under physiological conditions, and the catalytically relevant metal-binding site has been assigned to the histidine-containing high-affinity site.</text>
</comment>
<dbReference type="PANTHER" id="PTHR43330:SF27">
    <property type="entry name" value="METHIONINE AMINOPEPTIDASE"/>
    <property type="match status" value="1"/>
</dbReference>
<dbReference type="InterPro" id="IPR002467">
    <property type="entry name" value="Pept_M24A_MAP1"/>
</dbReference>
<feature type="domain" description="Peptidase M24" evidence="8">
    <location>
        <begin position="13"/>
        <end position="243"/>
    </location>
</feature>
<feature type="binding site" evidence="6">
    <location>
        <position position="173"/>
    </location>
    <ligand>
        <name>a divalent metal cation</name>
        <dbReference type="ChEBI" id="CHEBI:60240"/>
        <label>2</label>
        <note>catalytic</note>
    </ligand>
</feature>
<dbReference type="NCBIfam" id="TIGR00500">
    <property type="entry name" value="met_pdase_I"/>
    <property type="match status" value="1"/>
</dbReference>
<dbReference type="GO" id="GO:0005829">
    <property type="term" value="C:cytosol"/>
    <property type="evidence" value="ECO:0007669"/>
    <property type="project" value="TreeGrafter"/>
</dbReference>
<feature type="binding site" evidence="6">
    <location>
        <position position="82"/>
    </location>
    <ligand>
        <name>substrate</name>
    </ligand>
</feature>
<gene>
    <name evidence="6 9" type="primary">map</name>
    <name evidence="9" type="ORF">COT34_02185</name>
</gene>
<dbReference type="InterPro" id="IPR001714">
    <property type="entry name" value="Pept_M24_MAP"/>
</dbReference>
<reference evidence="10" key="1">
    <citation type="submission" date="2017-09" db="EMBL/GenBank/DDBJ databases">
        <title>Depth-based differentiation of microbial function through sediment-hosted aquifers and enrichment of novel symbionts in the deep terrestrial subsurface.</title>
        <authorList>
            <person name="Probst A.J."/>
            <person name="Ladd B."/>
            <person name="Jarett J.K."/>
            <person name="Geller-Mcgrath D.E."/>
            <person name="Sieber C.M.K."/>
            <person name="Emerson J.B."/>
            <person name="Anantharaman K."/>
            <person name="Thomas B.C."/>
            <person name="Malmstrom R."/>
            <person name="Stieglmeier M."/>
            <person name="Klingl A."/>
            <person name="Woyke T."/>
            <person name="Ryan C.M."/>
            <person name="Banfield J.F."/>
        </authorList>
    </citation>
    <scope>NUCLEOTIDE SEQUENCE [LARGE SCALE GENOMIC DNA]</scope>
</reference>
<evidence type="ECO:0000313" key="10">
    <source>
        <dbReference type="Proteomes" id="UP000229390"/>
    </source>
</evidence>
<keyword evidence="3 6" id="KW-0645">Protease</keyword>
<dbReference type="Pfam" id="PF00557">
    <property type="entry name" value="Peptidase_M24"/>
    <property type="match status" value="1"/>
</dbReference>
<dbReference type="Proteomes" id="UP000229390">
    <property type="component" value="Unassembled WGS sequence"/>
</dbReference>
<dbReference type="PANTHER" id="PTHR43330">
    <property type="entry name" value="METHIONINE AMINOPEPTIDASE"/>
    <property type="match status" value="1"/>
</dbReference>
<comment type="subunit">
    <text evidence="6">Monomer.</text>
</comment>
<evidence type="ECO:0000256" key="1">
    <source>
        <dbReference type="ARBA" id="ARBA00002521"/>
    </source>
</evidence>
<keyword evidence="4 6" id="KW-0479">Metal-binding</keyword>
<evidence type="ECO:0000256" key="2">
    <source>
        <dbReference type="ARBA" id="ARBA00022438"/>
    </source>
</evidence>
<evidence type="ECO:0000256" key="5">
    <source>
        <dbReference type="ARBA" id="ARBA00022801"/>
    </source>
</evidence>
<comment type="similarity">
    <text evidence="6">Belongs to the peptidase M24A family. Methionine aminopeptidase type 1 subfamily.</text>
</comment>